<evidence type="ECO:0000313" key="5">
    <source>
        <dbReference type="EMBL" id="KAG0721980.1"/>
    </source>
</evidence>
<feature type="region of interest" description="Disordered" evidence="3">
    <location>
        <begin position="447"/>
        <end position="516"/>
    </location>
</feature>
<reference evidence="5" key="1">
    <citation type="submission" date="2020-07" db="EMBL/GenBank/DDBJ databases">
        <title>The High-quality genome of the commercially important snow crab, Chionoecetes opilio.</title>
        <authorList>
            <person name="Jeong J.-H."/>
            <person name="Ryu S."/>
        </authorList>
    </citation>
    <scope>NUCLEOTIDE SEQUENCE</scope>
    <source>
        <strain evidence="5">MADBK_172401_WGS</strain>
        <tissue evidence="5">Digestive gland</tissue>
    </source>
</reference>
<feature type="compositionally biased region" description="Polar residues" evidence="3">
    <location>
        <begin position="207"/>
        <end position="220"/>
    </location>
</feature>
<feature type="compositionally biased region" description="Polar residues" evidence="3">
    <location>
        <begin position="1"/>
        <end position="12"/>
    </location>
</feature>
<dbReference type="PANTHER" id="PTHR45640:SF26">
    <property type="entry name" value="RE23625P"/>
    <property type="match status" value="1"/>
</dbReference>
<comment type="similarity">
    <text evidence="1 2">Belongs to the small heat shock protein (HSP20) family.</text>
</comment>
<dbReference type="Gene3D" id="2.60.40.790">
    <property type="match status" value="3"/>
</dbReference>
<dbReference type="InterPro" id="IPR001436">
    <property type="entry name" value="Alpha-crystallin/sHSP_animal"/>
</dbReference>
<feature type="domain" description="SHSP" evidence="4">
    <location>
        <begin position="581"/>
        <end position="683"/>
    </location>
</feature>
<accession>A0A8J5CWZ0</accession>
<keyword evidence="5" id="KW-0346">Stress response</keyword>
<feature type="compositionally biased region" description="Basic and acidic residues" evidence="3">
    <location>
        <begin position="467"/>
        <end position="516"/>
    </location>
</feature>
<dbReference type="CDD" id="cd06526">
    <property type="entry name" value="metazoan_ACD"/>
    <property type="match status" value="3"/>
</dbReference>
<dbReference type="GO" id="GO:0005737">
    <property type="term" value="C:cytoplasm"/>
    <property type="evidence" value="ECO:0007669"/>
    <property type="project" value="TreeGrafter"/>
</dbReference>
<dbReference type="PANTHER" id="PTHR45640">
    <property type="entry name" value="HEAT SHOCK PROTEIN HSP-12.2-RELATED"/>
    <property type="match status" value="1"/>
</dbReference>
<sequence length="683" mass="74982">MTTKTTSDSANKVHNIRKESYSSSTTNSNDTHDTTNNRLFGTQETLLPISSKGHFFNDTFFKDARQHFEASVRNGLDQQGQTSSTQDDLTSYRMLRKDDLSENSQAATVTENMTCHQVVMDVRDFMAGDVKVKVVDEDEVLVEGSVEQQNGGAVSKKSFRRSFTFPGLVKAADITSTMSCDGVLTVTVPKKESIAQARNINIHESDMTNSSVETTKTSAESPRDSSTKTQSREASPLASKETVCKNSLTKESKEGHQASVETNSTTETTSKKSASKDGLLAQPSDFLLPISQSGLFFQDSFFTQAHQEFQEAMKKVLNTAGESPKADVRTSYRSLRERHLTAENQAVSVTEDNHQHKVVMDVRDFMAGDVKVKVVDEDEVLVEGSVEQQNGGAVSKKSFRQSFTFPGLVKGADITSTMSCDGVLTVTVPKKERMHKVRVIANNSKTMDSVTTGKGDSLSSIKTSSEMVKESNAETSVRTERAVDAKEEVSSRTSISDKQEVDSNSHESTKTSHDHLDATTDSSWVLDSLLPVFPKGPFFHDSSFKESRQHFEAAVKEALGRLGHEESPTDDFSLYRSLRAKDMTDESQAVKVTENEHVHQVVLDVRDFLEGDVKVKVVGRSEVQVEGRVETEEGGRKASRSFRRRYHLPGVVDVKAVTSALSSDGVLTIKAPKGSAAAGKRSC</sequence>
<feature type="region of interest" description="Disordered" evidence="3">
    <location>
        <begin position="197"/>
        <end position="277"/>
    </location>
</feature>
<dbReference type="GO" id="GO:0051082">
    <property type="term" value="F:unfolded protein binding"/>
    <property type="evidence" value="ECO:0007669"/>
    <property type="project" value="TreeGrafter"/>
</dbReference>
<evidence type="ECO:0000256" key="3">
    <source>
        <dbReference type="SAM" id="MobiDB-lite"/>
    </source>
</evidence>
<comment type="caution">
    <text evidence="5">The sequence shown here is derived from an EMBL/GenBank/DDBJ whole genome shotgun (WGS) entry which is preliminary data.</text>
</comment>
<feature type="domain" description="SHSP" evidence="4">
    <location>
        <begin position="98"/>
        <end position="205"/>
    </location>
</feature>
<organism evidence="5 6">
    <name type="scientific">Chionoecetes opilio</name>
    <name type="common">Atlantic snow crab</name>
    <name type="synonym">Cancer opilio</name>
    <dbReference type="NCBI Taxonomy" id="41210"/>
    <lineage>
        <taxon>Eukaryota</taxon>
        <taxon>Metazoa</taxon>
        <taxon>Ecdysozoa</taxon>
        <taxon>Arthropoda</taxon>
        <taxon>Crustacea</taxon>
        <taxon>Multicrustacea</taxon>
        <taxon>Malacostraca</taxon>
        <taxon>Eumalacostraca</taxon>
        <taxon>Eucarida</taxon>
        <taxon>Decapoda</taxon>
        <taxon>Pleocyemata</taxon>
        <taxon>Brachyura</taxon>
        <taxon>Eubrachyura</taxon>
        <taxon>Majoidea</taxon>
        <taxon>Majidae</taxon>
        <taxon>Chionoecetes</taxon>
    </lineage>
</organism>
<dbReference type="GO" id="GO:0042026">
    <property type="term" value="P:protein refolding"/>
    <property type="evidence" value="ECO:0007669"/>
    <property type="project" value="TreeGrafter"/>
</dbReference>
<feature type="domain" description="SHSP" evidence="4">
    <location>
        <begin position="338"/>
        <end position="445"/>
    </location>
</feature>
<dbReference type="SUPFAM" id="SSF49764">
    <property type="entry name" value="HSP20-like chaperones"/>
    <property type="match status" value="3"/>
</dbReference>
<proteinExistence type="inferred from homology"/>
<dbReference type="GO" id="GO:0005634">
    <property type="term" value="C:nucleus"/>
    <property type="evidence" value="ECO:0007669"/>
    <property type="project" value="TreeGrafter"/>
</dbReference>
<feature type="compositionally biased region" description="Polar residues" evidence="3">
    <location>
        <begin position="447"/>
        <end position="466"/>
    </location>
</feature>
<dbReference type="OrthoDB" id="1431247at2759"/>
<dbReference type="InterPro" id="IPR002068">
    <property type="entry name" value="A-crystallin/Hsp20_dom"/>
</dbReference>
<gene>
    <name evidence="5" type="primary">Hsp22_0</name>
    <name evidence="5" type="ORF">GWK47_045339</name>
</gene>
<evidence type="ECO:0000313" key="6">
    <source>
        <dbReference type="Proteomes" id="UP000770661"/>
    </source>
</evidence>
<dbReference type="AlphaFoldDB" id="A0A8J5CWZ0"/>
<dbReference type="GO" id="GO:0009408">
    <property type="term" value="P:response to heat"/>
    <property type="evidence" value="ECO:0007669"/>
    <property type="project" value="TreeGrafter"/>
</dbReference>
<feature type="region of interest" description="Disordered" evidence="3">
    <location>
        <begin position="1"/>
        <end position="38"/>
    </location>
</feature>
<keyword evidence="6" id="KW-1185">Reference proteome</keyword>
<dbReference type="Pfam" id="PF00011">
    <property type="entry name" value="HSP20"/>
    <property type="match status" value="3"/>
</dbReference>
<protein>
    <submittedName>
        <fullName evidence="5">Heat shock protein 22</fullName>
    </submittedName>
</protein>
<evidence type="ECO:0000256" key="1">
    <source>
        <dbReference type="PROSITE-ProRule" id="PRU00285"/>
    </source>
</evidence>
<evidence type="ECO:0000256" key="2">
    <source>
        <dbReference type="RuleBase" id="RU003616"/>
    </source>
</evidence>
<dbReference type="InterPro" id="IPR008978">
    <property type="entry name" value="HSP20-like_chaperone"/>
</dbReference>
<name>A0A8J5CWZ0_CHIOP</name>
<dbReference type="Proteomes" id="UP000770661">
    <property type="component" value="Unassembled WGS sequence"/>
</dbReference>
<dbReference type="EMBL" id="JACEEZ010010197">
    <property type="protein sequence ID" value="KAG0721980.1"/>
    <property type="molecule type" value="Genomic_DNA"/>
</dbReference>
<evidence type="ECO:0000259" key="4">
    <source>
        <dbReference type="PROSITE" id="PS01031"/>
    </source>
</evidence>
<feature type="compositionally biased region" description="Low complexity" evidence="3">
    <location>
        <begin position="258"/>
        <end position="272"/>
    </location>
</feature>
<dbReference type="PROSITE" id="PS01031">
    <property type="entry name" value="SHSP"/>
    <property type="match status" value="3"/>
</dbReference>